<gene>
    <name evidence="1" type="ORF">PSA21_395</name>
</gene>
<name>A0A481W506_9CAUD</name>
<organism evidence="1 2">
    <name type="scientific">Pseudomonas phage Psa21</name>
    <dbReference type="NCBI Taxonomy" id="2530023"/>
    <lineage>
        <taxon>Viruses</taxon>
        <taxon>Duplodnaviria</taxon>
        <taxon>Heunggongvirae</taxon>
        <taxon>Uroviricota</taxon>
        <taxon>Caudoviricetes</taxon>
        <taxon>Chimalliviridae</taxon>
        <taxon>Tepukevirus</taxon>
        <taxon>Tepukevirus Psa21</taxon>
    </lineage>
</organism>
<dbReference type="Proteomes" id="UP000294134">
    <property type="component" value="Segment"/>
</dbReference>
<evidence type="ECO:0000313" key="2">
    <source>
        <dbReference type="Proteomes" id="UP000294134"/>
    </source>
</evidence>
<dbReference type="EMBL" id="MK552327">
    <property type="protein sequence ID" value="QBJ02921.1"/>
    <property type="molecule type" value="Genomic_DNA"/>
</dbReference>
<reference evidence="1 2" key="1">
    <citation type="submission" date="2019-02" db="EMBL/GenBank/DDBJ databases">
        <authorList>
            <person name="Frampton R.A."/>
            <person name="Wojtus J.K."/>
            <person name="Fineran P.C."/>
            <person name="Hendrickson H.L."/>
        </authorList>
    </citation>
    <scope>NUCLEOTIDE SEQUENCE [LARGE SCALE GENOMIC DNA]</scope>
</reference>
<keyword evidence="2" id="KW-1185">Reference proteome</keyword>
<proteinExistence type="predicted"/>
<accession>A0A481W506</accession>
<evidence type="ECO:0000313" key="1">
    <source>
        <dbReference type="EMBL" id="QBJ02921.1"/>
    </source>
</evidence>
<sequence length="423" mass="48148">MDTIKQVEETVLKHLQDVTSQVYLTHAQKYVYIVGRINLELATKLEAKLATDYKWTPDTHELGTYYHTVTVTLVKGSDVEQYMVKVCEKLNRDIDQFQIVKSVQTLPVEELIPLFTDFKEFLINVTKEVVADVSNNAISTAEELRLFVEEDIRDQVKMVYPENHTTVSVYYSDYELGAPLMFNVQGAIYNSPDHCYVEVVQAPLTRFEGDTMSQTESVFAKQVKKIAAEVFNELLGDSKLNTHEMICAANIRIKERLVERYENENFQVNVTAAIGRDWTFTIVVEDTLSDEEVVHDLGFTRTEMTIGAPVPNDNVVNDLFPVRTEEQKKRSRNVSKIIEITTVATKALEDVFLGTEAILGNADAVVSEHITQQLVDKFPELKFTVNAQYQNGCMTVWVTETTTEAKVRLRASREYQSNEQVTA</sequence>
<protein>
    <submittedName>
        <fullName evidence="1">Uncharacterized protein</fullName>
    </submittedName>
</protein>